<dbReference type="KEGG" id="cprt:FIC82_009295"/>
<keyword evidence="6" id="KW-0489">Methyltransferase</keyword>
<keyword evidence="7" id="KW-0808">Transferase</keyword>
<dbReference type="InterPro" id="IPR029063">
    <property type="entry name" value="SAM-dependent_MTases_sf"/>
</dbReference>
<evidence type="ECO:0000256" key="6">
    <source>
        <dbReference type="ARBA" id="ARBA00022603"/>
    </source>
</evidence>
<dbReference type="Gene3D" id="3.40.50.150">
    <property type="entry name" value="Vaccinia Virus protein VP39"/>
    <property type="match status" value="1"/>
</dbReference>
<keyword evidence="14" id="KW-1185">Reference proteome</keyword>
<dbReference type="InterPro" id="IPR000682">
    <property type="entry name" value="PCMT"/>
</dbReference>
<dbReference type="EMBL" id="CP052757">
    <property type="protein sequence ID" value="QJW36355.1"/>
    <property type="molecule type" value="Genomic_DNA"/>
</dbReference>
<protein>
    <recommendedName>
        <fullName evidence="4">Protein-L-isoaspartate O-methyltransferase</fullName>
        <ecNumber evidence="3">2.1.1.77</ecNumber>
    </recommendedName>
    <alternativeName>
        <fullName evidence="11">L-isoaspartyl protein carboxyl methyltransferase</fullName>
    </alternativeName>
    <alternativeName>
        <fullName evidence="9">Protein L-isoaspartyl methyltransferase</fullName>
    </alternativeName>
    <alternativeName>
        <fullName evidence="10">Protein-beta-aspartate methyltransferase</fullName>
    </alternativeName>
</protein>
<evidence type="ECO:0000256" key="12">
    <source>
        <dbReference type="SAM" id="MobiDB-lite"/>
    </source>
</evidence>
<evidence type="ECO:0000256" key="4">
    <source>
        <dbReference type="ARBA" id="ARBA00013346"/>
    </source>
</evidence>
<dbReference type="RefSeq" id="WP_154798361.1">
    <property type="nucleotide sequence ID" value="NZ_CP052757.1"/>
</dbReference>
<evidence type="ECO:0000256" key="2">
    <source>
        <dbReference type="ARBA" id="ARBA00005369"/>
    </source>
</evidence>
<dbReference type="OrthoDB" id="4035289at2"/>
<sequence>MRPGGRSGDAPGRGPDVVAAAMRAVDRRAFLPRAQRRWAGQDRPLAIGHGQTNSQPSTVAAMLRLLDVAPGARVLDVGSGSGWTTALLAVLVGPSGSVLGVERDPELAAWGAANLTTVRAPWARIVRASRGALGTPGERYDRILVSAAADALPQALVGQLASAGRMVVPVRHTMLLVEHDPDDPRGIRVGEHGSYSFVPLVEDPPETPGTPGTRGTPAG</sequence>
<dbReference type="GO" id="GO:0005737">
    <property type="term" value="C:cytoplasm"/>
    <property type="evidence" value="ECO:0007669"/>
    <property type="project" value="UniProtKB-SubCell"/>
</dbReference>
<proteinExistence type="inferred from homology"/>
<evidence type="ECO:0000256" key="3">
    <source>
        <dbReference type="ARBA" id="ARBA00011890"/>
    </source>
</evidence>
<dbReference type="PANTHER" id="PTHR11579">
    <property type="entry name" value="PROTEIN-L-ISOASPARTATE O-METHYLTRANSFERASE"/>
    <property type="match status" value="1"/>
</dbReference>
<dbReference type="GO" id="GO:0004719">
    <property type="term" value="F:protein-L-isoaspartate (D-aspartate) O-methyltransferase activity"/>
    <property type="evidence" value="ECO:0007669"/>
    <property type="project" value="UniProtKB-EC"/>
</dbReference>
<dbReference type="EC" id="2.1.1.77" evidence="3"/>
<name>A0A6M5UGE6_9MICO</name>
<evidence type="ECO:0000256" key="7">
    <source>
        <dbReference type="ARBA" id="ARBA00022679"/>
    </source>
</evidence>
<keyword evidence="8" id="KW-0949">S-adenosyl-L-methionine</keyword>
<evidence type="ECO:0000256" key="8">
    <source>
        <dbReference type="ARBA" id="ARBA00022691"/>
    </source>
</evidence>
<evidence type="ECO:0000256" key="9">
    <source>
        <dbReference type="ARBA" id="ARBA00030757"/>
    </source>
</evidence>
<evidence type="ECO:0000256" key="1">
    <source>
        <dbReference type="ARBA" id="ARBA00004496"/>
    </source>
</evidence>
<accession>A0A6M5UGE6</accession>
<reference evidence="13 14" key="1">
    <citation type="journal article" date="2022" name="Int. J. Syst. Evol. Microbiol.">
        <title>Cellulosimicrobium protaetiae sp. nov., isolated from the gut of the larva of Protaetia brevitarsis seulensis.</title>
        <authorList>
            <person name="Le Han H."/>
            <person name="Nguyen T.T.H."/>
            <person name="Li Z."/>
            <person name="Shin N.R."/>
            <person name="Kim S.G."/>
        </authorList>
    </citation>
    <scope>NUCLEOTIDE SEQUENCE [LARGE SCALE GENOMIC DNA]</scope>
    <source>
        <strain evidence="13 14">BI34</strain>
    </source>
</reference>
<dbReference type="Pfam" id="PF01135">
    <property type="entry name" value="PCMT"/>
    <property type="match status" value="1"/>
</dbReference>
<organism evidence="13 14">
    <name type="scientific">Cellulosimicrobium protaetiae</name>
    <dbReference type="NCBI Taxonomy" id="2587808"/>
    <lineage>
        <taxon>Bacteria</taxon>
        <taxon>Bacillati</taxon>
        <taxon>Actinomycetota</taxon>
        <taxon>Actinomycetes</taxon>
        <taxon>Micrococcales</taxon>
        <taxon>Promicromonosporaceae</taxon>
        <taxon>Cellulosimicrobium</taxon>
    </lineage>
</organism>
<dbReference type="Proteomes" id="UP000451354">
    <property type="component" value="Chromosome"/>
</dbReference>
<comment type="similarity">
    <text evidence="2">Belongs to the methyltransferase superfamily. L-isoaspartyl/D-aspartyl protein methyltransferase family.</text>
</comment>
<feature type="compositionally biased region" description="Low complexity" evidence="12">
    <location>
        <begin position="209"/>
        <end position="219"/>
    </location>
</feature>
<dbReference type="GO" id="GO:0032259">
    <property type="term" value="P:methylation"/>
    <property type="evidence" value="ECO:0007669"/>
    <property type="project" value="UniProtKB-KW"/>
</dbReference>
<dbReference type="PANTHER" id="PTHR11579:SF0">
    <property type="entry name" value="PROTEIN-L-ISOASPARTATE(D-ASPARTATE) O-METHYLTRANSFERASE"/>
    <property type="match status" value="1"/>
</dbReference>
<feature type="region of interest" description="Disordered" evidence="12">
    <location>
        <begin position="197"/>
        <end position="219"/>
    </location>
</feature>
<evidence type="ECO:0000256" key="5">
    <source>
        <dbReference type="ARBA" id="ARBA00022490"/>
    </source>
</evidence>
<comment type="subcellular location">
    <subcellularLocation>
        <location evidence="1">Cytoplasm</location>
    </subcellularLocation>
</comment>
<evidence type="ECO:0000256" key="11">
    <source>
        <dbReference type="ARBA" id="ARBA00031350"/>
    </source>
</evidence>
<evidence type="ECO:0000256" key="10">
    <source>
        <dbReference type="ARBA" id="ARBA00031323"/>
    </source>
</evidence>
<dbReference type="SUPFAM" id="SSF53335">
    <property type="entry name" value="S-adenosyl-L-methionine-dependent methyltransferases"/>
    <property type="match status" value="1"/>
</dbReference>
<gene>
    <name evidence="13" type="ORF">FIC82_009295</name>
</gene>
<evidence type="ECO:0000313" key="13">
    <source>
        <dbReference type="EMBL" id="QJW36355.1"/>
    </source>
</evidence>
<dbReference type="AlphaFoldDB" id="A0A6M5UGE6"/>
<dbReference type="CDD" id="cd02440">
    <property type="entry name" value="AdoMet_MTases"/>
    <property type="match status" value="1"/>
</dbReference>
<evidence type="ECO:0000313" key="14">
    <source>
        <dbReference type="Proteomes" id="UP000451354"/>
    </source>
</evidence>
<keyword evidence="5" id="KW-0963">Cytoplasm</keyword>